<dbReference type="GO" id="GO:0016829">
    <property type="term" value="F:lyase activity"/>
    <property type="evidence" value="ECO:0007669"/>
    <property type="project" value="UniProtKB-KW"/>
</dbReference>
<sequence length="215" mass="22946">MQRNSILTRLNDLGVVAVVRGSSKEVGVNISQACIRGEVKAIEVTYTNKFANEIISDLSNKYSEDTSVLIGAGTVLDSETARQAIIAGAKFIVSPSFSEETAKLCNRYQIPYIPGVMTIAEIVKAYESGVDVVKVFPGSVLGTKFICALKGPLPYANVMVTGGVGLNNISEWLKAGANMIGIGGELNTLGEAGNYDEITKICSQYTDKLKDLRGN</sequence>
<evidence type="ECO:0000256" key="4">
    <source>
        <dbReference type="ARBA" id="ARBA00023239"/>
    </source>
</evidence>
<dbReference type="PANTHER" id="PTHR30246">
    <property type="entry name" value="2-KETO-3-DEOXY-6-PHOSPHOGLUCONATE ALDOLASE"/>
    <property type="match status" value="1"/>
</dbReference>
<gene>
    <name evidence="6" type="primary">kdgA_2</name>
    <name evidence="6" type="ORF">SDC9_47979</name>
</gene>
<dbReference type="AlphaFoldDB" id="A0A644WDT6"/>
<dbReference type="CDD" id="cd00452">
    <property type="entry name" value="KDPG_aldolase"/>
    <property type="match status" value="1"/>
</dbReference>
<comment type="similarity">
    <text evidence="2">Belongs to the KHG/KDPG aldolase family.</text>
</comment>
<dbReference type="EMBL" id="VSSQ01000819">
    <property type="protein sequence ID" value="MPM01739.1"/>
    <property type="molecule type" value="Genomic_DNA"/>
</dbReference>
<evidence type="ECO:0000256" key="1">
    <source>
        <dbReference type="ARBA" id="ARBA00004761"/>
    </source>
</evidence>
<dbReference type="PANTHER" id="PTHR30246:SF1">
    <property type="entry name" value="2-DEHYDRO-3-DEOXY-6-PHOSPHOGALACTONATE ALDOLASE-RELATED"/>
    <property type="match status" value="1"/>
</dbReference>
<evidence type="ECO:0000256" key="2">
    <source>
        <dbReference type="ARBA" id="ARBA00006906"/>
    </source>
</evidence>
<comment type="pathway">
    <text evidence="1">Carbohydrate acid metabolism.</text>
</comment>
<proteinExistence type="inferred from homology"/>
<comment type="subunit">
    <text evidence="3">Homotrimer.</text>
</comment>
<organism evidence="6">
    <name type="scientific">bioreactor metagenome</name>
    <dbReference type="NCBI Taxonomy" id="1076179"/>
    <lineage>
        <taxon>unclassified sequences</taxon>
        <taxon>metagenomes</taxon>
        <taxon>ecological metagenomes</taxon>
    </lineage>
</organism>
<evidence type="ECO:0000313" key="6">
    <source>
        <dbReference type="EMBL" id="MPM01739.1"/>
    </source>
</evidence>
<dbReference type="NCBIfam" id="NF005119">
    <property type="entry name" value="PRK06552.1"/>
    <property type="match status" value="1"/>
</dbReference>
<protein>
    <submittedName>
        <fullName evidence="6">KHG/KDPG aldolase</fullName>
    </submittedName>
</protein>
<dbReference type="SUPFAM" id="SSF51569">
    <property type="entry name" value="Aldolase"/>
    <property type="match status" value="1"/>
</dbReference>
<dbReference type="Pfam" id="PF01081">
    <property type="entry name" value="Aldolase"/>
    <property type="match status" value="1"/>
</dbReference>
<dbReference type="Gene3D" id="3.20.20.70">
    <property type="entry name" value="Aldolase class I"/>
    <property type="match status" value="1"/>
</dbReference>
<dbReference type="InterPro" id="IPR000887">
    <property type="entry name" value="Aldlse_KDPG_KHG"/>
</dbReference>
<accession>A0A644WDT6</accession>
<dbReference type="NCBIfam" id="TIGR01182">
    <property type="entry name" value="eda"/>
    <property type="match status" value="1"/>
</dbReference>
<keyword evidence="5" id="KW-0119">Carbohydrate metabolism</keyword>
<reference evidence="6" key="1">
    <citation type="submission" date="2019-08" db="EMBL/GenBank/DDBJ databases">
        <authorList>
            <person name="Kucharzyk K."/>
            <person name="Murdoch R.W."/>
            <person name="Higgins S."/>
            <person name="Loffler F."/>
        </authorList>
    </citation>
    <scope>NUCLEOTIDE SEQUENCE</scope>
</reference>
<evidence type="ECO:0000256" key="3">
    <source>
        <dbReference type="ARBA" id="ARBA00011233"/>
    </source>
</evidence>
<name>A0A644WDT6_9ZZZZ</name>
<dbReference type="InterPro" id="IPR013785">
    <property type="entry name" value="Aldolase_TIM"/>
</dbReference>
<comment type="caution">
    <text evidence="6">The sequence shown here is derived from an EMBL/GenBank/DDBJ whole genome shotgun (WGS) entry which is preliminary data.</text>
</comment>
<evidence type="ECO:0000256" key="5">
    <source>
        <dbReference type="ARBA" id="ARBA00023277"/>
    </source>
</evidence>
<keyword evidence="4" id="KW-0456">Lyase</keyword>